<organism evidence="1 2">
    <name type="scientific">Clonostachys rosea f. rosea IK726</name>
    <dbReference type="NCBI Taxonomy" id="1349383"/>
    <lineage>
        <taxon>Eukaryota</taxon>
        <taxon>Fungi</taxon>
        <taxon>Dikarya</taxon>
        <taxon>Ascomycota</taxon>
        <taxon>Pezizomycotina</taxon>
        <taxon>Sordariomycetes</taxon>
        <taxon>Hypocreomycetidae</taxon>
        <taxon>Hypocreales</taxon>
        <taxon>Bionectriaceae</taxon>
        <taxon>Clonostachys</taxon>
    </lineage>
</organism>
<reference evidence="1" key="1">
    <citation type="submission" date="2020-04" db="EMBL/GenBank/DDBJ databases">
        <authorList>
            <person name="Broberg M."/>
        </authorList>
    </citation>
    <scope>NUCLEOTIDE SEQUENCE</scope>
</reference>
<evidence type="ECO:0000313" key="1">
    <source>
        <dbReference type="EMBL" id="CAG9948487.1"/>
    </source>
</evidence>
<gene>
    <name evidence="1" type="ORF">CRV2_00014026</name>
</gene>
<protein>
    <submittedName>
        <fullName evidence="1">Uncharacterized protein</fullName>
    </submittedName>
</protein>
<dbReference type="EMBL" id="CADEHS020000024">
    <property type="protein sequence ID" value="CAG9948487.1"/>
    <property type="molecule type" value="Genomic_DNA"/>
</dbReference>
<accession>A0ACA9U7F9</accession>
<dbReference type="Proteomes" id="UP000836387">
    <property type="component" value="Unassembled WGS sequence"/>
</dbReference>
<evidence type="ECO:0000313" key="2">
    <source>
        <dbReference type="Proteomes" id="UP000836387"/>
    </source>
</evidence>
<name>A0ACA9U7F9_BIOOC</name>
<reference evidence="1" key="2">
    <citation type="submission" date="2021-10" db="EMBL/GenBank/DDBJ databases">
        <authorList>
            <person name="Piombo E."/>
        </authorList>
    </citation>
    <scope>NUCLEOTIDE SEQUENCE</scope>
</reference>
<keyword evidence="2" id="KW-1185">Reference proteome</keyword>
<proteinExistence type="predicted"/>
<sequence>MTSDIPTVSKAAKEAVPILLADMIHPKTTSQPAVVQVRQIRLQTFHPCQLALVYPSDNEEIEDAQRVGQEEAIYLSDRSDNNDMPPPPTIQQQGTATPRRTTTQQQLTTPRGQTNRPAESPVTDIKDSGKPRMTWNKYTNRTEVTPGDGDTLAESEEEESSAQPSPGSPAAGFLRTLSEAEQAVRMQIFDTECRKNAFLFHNDYFVKHSIGVASPEVDPNKIPAERRRLCTHGKKWYRDTQYRFLWELFLPWCKEFIADDPQILELCALDLTEDENGFAAVQVVDILTPYLNKAIIQAV</sequence>
<comment type="caution">
    <text evidence="1">The sequence shown here is derived from an EMBL/GenBank/DDBJ whole genome shotgun (WGS) entry which is preliminary data.</text>
</comment>